<dbReference type="EMBL" id="ACEQ02000014">
    <property type="protein sequence ID" value="EEZ75652.1"/>
    <property type="molecule type" value="Genomic_DNA"/>
</dbReference>
<sequence length="48" mass="5463">MRRFGSKGRILSELYAAPVSDDARGFVIMRRRVPFQTAFFCFSCSDGL</sequence>
<organism evidence="1 2">
    <name type="scientific">Neisseria lactamica ATCC 23970</name>
    <dbReference type="NCBI Taxonomy" id="546265"/>
    <lineage>
        <taxon>Bacteria</taxon>
        <taxon>Pseudomonadati</taxon>
        <taxon>Pseudomonadota</taxon>
        <taxon>Betaproteobacteria</taxon>
        <taxon>Neisseriales</taxon>
        <taxon>Neisseriaceae</taxon>
        <taxon>Neisseria</taxon>
    </lineage>
</organism>
<dbReference type="Proteomes" id="UP000003843">
    <property type="component" value="Unassembled WGS sequence"/>
</dbReference>
<comment type="caution">
    <text evidence="1">The sequence shown here is derived from an EMBL/GenBank/DDBJ whole genome shotgun (WGS) entry which is preliminary data.</text>
</comment>
<reference evidence="1 2" key="1">
    <citation type="submission" date="2009-10" db="EMBL/GenBank/DDBJ databases">
        <authorList>
            <person name="Weinstock G."/>
            <person name="Sodergren E."/>
            <person name="Clifton S."/>
            <person name="Fulton L."/>
            <person name="Fulton B."/>
            <person name="Courtney L."/>
            <person name="Fronick C."/>
            <person name="Harrison M."/>
            <person name="Strong C."/>
            <person name="Farmer C."/>
            <person name="Delahaunty K."/>
            <person name="Markovic C."/>
            <person name="Hall O."/>
            <person name="Minx P."/>
            <person name="Tomlinson C."/>
            <person name="Mitreva M."/>
            <person name="Nelson J."/>
            <person name="Hou S."/>
            <person name="Wollam A."/>
            <person name="Pepin K.H."/>
            <person name="Johnson M."/>
            <person name="Bhonagiri V."/>
            <person name="Nash W.E."/>
            <person name="Warren W."/>
            <person name="Chinwalla A."/>
            <person name="Mardis E.R."/>
            <person name="Wilson R.K."/>
        </authorList>
    </citation>
    <scope>NUCLEOTIDE SEQUENCE [LARGE SCALE GENOMIC DNA]</scope>
    <source>
        <strain evidence="1 2">ATCC 23970</strain>
    </source>
</reference>
<gene>
    <name evidence="1" type="ORF">NEILACOT_04353</name>
</gene>
<accession>D0W9Y8</accession>
<name>D0W9Y8_NEILA</name>
<proteinExistence type="predicted"/>
<protein>
    <submittedName>
        <fullName evidence="1">Uncharacterized protein</fullName>
    </submittedName>
</protein>
<evidence type="ECO:0000313" key="2">
    <source>
        <dbReference type="Proteomes" id="UP000003843"/>
    </source>
</evidence>
<evidence type="ECO:0000313" key="1">
    <source>
        <dbReference type="EMBL" id="EEZ75652.1"/>
    </source>
</evidence>
<dbReference type="AlphaFoldDB" id="D0W9Y8"/>